<evidence type="ECO:0000313" key="5">
    <source>
        <dbReference type="Proteomes" id="UP000218209"/>
    </source>
</evidence>
<feature type="region of interest" description="Disordered" evidence="2">
    <location>
        <begin position="466"/>
        <end position="524"/>
    </location>
</feature>
<dbReference type="AlphaFoldDB" id="A0A1X6NMI0"/>
<dbReference type="Proteomes" id="UP000218209">
    <property type="component" value="Unassembled WGS sequence"/>
</dbReference>
<accession>A0A1X6NMI0</accession>
<feature type="compositionally biased region" description="Low complexity" evidence="2">
    <location>
        <begin position="500"/>
        <end position="511"/>
    </location>
</feature>
<evidence type="ECO:0000313" key="4">
    <source>
        <dbReference type="EMBL" id="OSX69831.1"/>
    </source>
</evidence>
<dbReference type="Pfam" id="PF13639">
    <property type="entry name" value="zf-RING_2"/>
    <property type="match status" value="1"/>
</dbReference>
<feature type="compositionally biased region" description="Low complexity" evidence="2">
    <location>
        <begin position="579"/>
        <end position="591"/>
    </location>
</feature>
<feature type="compositionally biased region" description="Polar residues" evidence="2">
    <location>
        <begin position="686"/>
        <end position="695"/>
    </location>
</feature>
<feature type="region of interest" description="Disordered" evidence="2">
    <location>
        <begin position="559"/>
        <end position="591"/>
    </location>
</feature>
<organism evidence="4 5">
    <name type="scientific">Porphyra umbilicalis</name>
    <name type="common">Purple laver</name>
    <name type="synonym">Red alga</name>
    <dbReference type="NCBI Taxonomy" id="2786"/>
    <lineage>
        <taxon>Eukaryota</taxon>
        <taxon>Rhodophyta</taxon>
        <taxon>Bangiophyceae</taxon>
        <taxon>Bangiales</taxon>
        <taxon>Bangiaceae</taxon>
        <taxon>Porphyra</taxon>
    </lineage>
</organism>
<dbReference type="OrthoDB" id="8062037at2759"/>
<dbReference type="InterPro" id="IPR001841">
    <property type="entry name" value="Znf_RING"/>
</dbReference>
<feature type="region of interest" description="Disordered" evidence="2">
    <location>
        <begin position="228"/>
        <end position="268"/>
    </location>
</feature>
<evidence type="ECO:0000256" key="2">
    <source>
        <dbReference type="SAM" id="MobiDB-lite"/>
    </source>
</evidence>
<dbReference type="EMBL" id="KV919385">
    <property type="protein sequence ID" value="OSX69831.1"/>
    <property type="molecule type" value="Genomic_DNA"/>
</dbReference>
<dbReference type="Gene3D" id="3.30.40.10">
    <property type="entry name" value="Zinc/RING finger domain, C3HC4 (zinc finger)"/>
    <property type="match status" value="1"/>
</dbReference>
<reference evidence="4 5" key="1">
    <citation type="submission" date="2017-03" db="EMBL/GenBank/DDBJ databases">
        <title>WGS assembly of Porphyra umbilicalis.</title>
        <authorList>
            <person name="Brawley S.H."/>
            <person name="Blouin N.A."/>
            <person name="Ficko-Blean E."/>
            <person name="Wheeler G.L."/>
            <person name="Lohr M."/>
            <person name="Goodson H.V."/>
            <person name="Jenkins J.W."/>
            <person name="Blaby-Haas C.E."/>
            <person name="Helliwell K.E."/>
            <person name="Chan C."/>
            <person name="Marriage T."/>
            <person name="Bhattacharya D."/>
            <person name="Klein A.S."/>
            <person name="Badis Y."/>
            <person name="Brodie J."/>
            <person name="Cao Y."/>
            <person name="Collen J."/>
            <person name="Dittami S.M."/>
            <person name="Gachon C.M."/>
            <person name="Green B.R."/>
            <person name="Karpowicz S."/>
            <person name="Kim J.W."/>
            <person name="Kudahl U."/>
            <person name="Lin S."/>
            <person name="Michel G."/>
            <person name="Mittag M."/>
            <person name="Olson B.J."/>
            <person name="Pangilinan J."/>
            <person name="Peng Y."/>
            <person name="Qiu H."/>
            <person name="Shu S."/>
            <person name="Singer J.T."/>
            <person name="Smith A.G."/>
            <person name="Sprecher B.N."/>
            <person name="Wagner V."/>
            <person name="Wang W."/>
            <person name="Wang Z.-Y."/>
            <person name="Yan J."/>
            <person name="Yarish C."/>
            <person name="Zoeuner-Riek S."/>
            <person name="Zhuang Y."/>
            <person name="Zou Y."/>
            <person name="Lindquist E.A."/>
            <person name="Grimwood J."/>
            <person name="Barry K."/>
            <person name="Rokhsar D.S."/>
            <person name="Schmutz J."/>
            <person name="Stiller J.W."/>
            <person name="Grossman A.R."/>
            <person name="Prochnik S.E."/>
        </authorList>
    </citation>
    <scope>NUCLEOTIDE SEQUENCE [LARGE SCALE GENOMIC DNA]</scope>
    <source>
        <strain evidence="4">4086291</strain>
    </source>
</reference>
<dbReference type="PROSITE" id="PS50089">
    <property type="entry name" value="ZF_RING_2"/>
    <property type="match status" value="1"/>
</dbReference>
<protein>
    <recommendedName>
        <fullName evidence="3">RING-type domain-containing protein</fullName>
    </recommendedName>
</protein>
<dbReference type="InterPro" id="IPR013083">
    <property type="entry name" value="Znf_RING/FYVE/PHD"/>
</dbReference>
<evidence type="ECO:0000256" key="1">
    <source>
        <dbReference type="PROSITE-ProRule" id="PRU00175"/>
    </source>
</evidence>
<feature type="region of interest" description="Disordered" evidence="2">
    <location>
        <begin position="1"/>
        <end position="38"/>
    </location>
</feature>
<feature type="compositionally biased region" description="Basic and acidic residues" evidence="2">
    <location>
        <begin position="668"/>
        <end position="677"/>
    </location>
</feature>
<keyword evidence="5" id="KW-1185">Reference proteome</keyword>
<name>A0A1X6NMI0_PORUM</name>
<proteinExistence type="predicted"/>
<evidence type="ECO:0000259" key="3">
    <source>
        <dbReference type="PROSITE" id="PS50089"/>
    </source>
</evidence>
<feature type="region of interest" description="Disordered" evidence="2">
    <location>
        <begin position="152"/>
        <end position="177"/>
    </location>
</feature>
<keyword evidence="1" id="KW-0862">Zinc</keyword>
<keyword evidence="1" id="KW-0479">Metal-binding</keyword>
<keyword evidence="1" id="KW-0863">Zinc-finger</keyword>
<feature type="compositionally biased region" description="Basic residues" evidence="2">
    <location>
        <begin position="29"/>
        <end position="38"/>
    </location>
</feature>
<feature type="region of interest" description="Disordered" evidence="2">
    <location>
        <begin position="296"/>
        <end position="362"/>
    </location>
</feature>
<feature type="region of interest" description="Disordered" evidence="2">
    <location>
        <begin position="666"/>
        <end position="711"/>
    </location>
</feature>
<gene>
    <name evidence="4" type="ORF">BU14_1087s0001</name>
</gene>
<dbReference type="GO" id="GO:0008270">
    <property type="term" value="F:zinc ion binding"/>
    <property type="evidence" value="ECO:0007669"/>
    <property type="project" value="UniProtKB-KW"/>
</dbReference>
<dbReference type="SUPFAM" id="SSF57850">
    <property type="entry name" value="RING/U-box"/>
    <property type="match status" value="1"/>
</dbReference>
<feature type="domain" description="RING-type" evidence="3">
    <location>
        <begin position="370"/>
        <end position="394"/>
    </location>
</feature>
<sequence length="711" mass="74377">MAKRRKRAGGSASRAADHFWPCSSPHPTSRPRSRKAGKRGVYLRVVWGGSRTGPRHCTAARPDWTIVSAVADAGSPRALAGRVARSCPPAALTDRQSNMGARPVAAAVWARRGPTLTLLASRGRLRTSPAVRRWGGASSRYARGPFVAGRSGAGAWQRQRARRPPVPPRRSEWRRNVPAPWDRGSVAACPPAVDSRRPPSKAHVRRRGALAAFGLPVPLGSTPFPIPVPTSAVDQPTRTARPPCPPPAAPMVSSRGSSAPPPPPAAMPVTAALQQPWATALPAAVARVSGAAQSTLSAVSPRLERHPSPRHPASPPTLRRMRTRSSPPSPRGSRLRHLSRGDSEGESGGAAAAGHGSGGGRGGGRPAVGLPCGHAFHAGCLGRWLTEADRCPLCGRGVRAAVDAARKGGERKRRGGGGGRRDAVGAALAGRIGGVMRGSARQRCMAKQWASDGRCRRCTRPKLNDVLTGPPKGDPTLSTAAPCSTWPEGGGTARGPPHEPAVAPASGAPAGEKQAPSCSRRVPRSFRGGMRPPWQAHGMPGSHPEVLWLAAEVLRRSPSDGIPRGAARRRGETRGLEPATSASGWTTSSGALASRGRSCHPAAPIGWSRCGWSGARQLSGYRHRESSWASTATSCDADRPAVAPSVRVMPRHVLAIIGRGRRSPLRWSHQESAEGHTDGAAVENASVLTNDTATQRSKRGASTGHPPPSII</sequence>